<dbReference type="GO" id="GO:0043235">
    <property type="term" value="C:receptor complex"/>
    <property type="evidence" value="ECO:0007669"/>
    <property type="project" value="TreeGrafter"/>
</dbReference>
<dbReference type="GO" id="GO:0005886">
    <property type="term" value="C:plasma membrane"/>
    <property type="evidence" value="ECO:0007669"/>
    <property type="project" value="TreeGrafter"/>
</dbReference>
<dbReference type="PANTHER" id="PTHR24416:SF634">
    <property type="entry name" value="DISCOIDIN DOMAIN-CONTAINING RECEPTOR TYROSINE KINASE B"/>
    <property type="match status" value="1"/>
</dbReference>
<evidence type="ECO:0000259" key="2">
    <source>
        <dbReference type="Pfam" id="PF07714"/>
    </source>
</evidence>
<feature type="chain" id="PRO_5009310827" evidence="1">
    <location>
        <begin position="26"/>
        <end position="261"/>
    </location>
</feature>
<reference evidence="4" key="1">
    <citation type="submission" date="2016-11" db="UniProtKB">
        <authorList>
            <consortium name="WormBaseParasite"/>
        </authorList>
    </citation>
    <scope>IDENTIFICATION</scope>
</reference>
<proteinExistence type="predicted"/>
<evidence type="ECO:0000256" key="1">
    <source>
        <dbReference type="SAM" id="SignalP"/>
    </source>
</evidence>
<dbReference type="InterPro" id="IPR011009">
    <property type="entry name" value="Kinase-like_dom_sf"/>
</dbReference>
<dbReference type="Pfam" id="PF07714">
    <property type="entry name" value="PK_Tyr_Ser-Thr"/>
    <property type="match status" value="1"/>
</dbReference>
<evidence type="ECO:0000313" key="3">
    <source>
        <dbReference type="Proteomes" id="UP000095283"/>
    </source>
</evidence>
<evidence type="ECO:0000313" key="4">
    <source>
        <dbReference type="WBParaSite" id="Hba_09517"/>
    </source>
</evidence>
<dbReference type="InterPro" id="IPR050122">
    <property type="entry name" value="RTK"/>
</dbReference>
<dbReference type="PANTHER" id="PTHR24416">
    <property type="entry name" value="TYROSINE-PROTEIN KINASE RECEPTOR"/>
    <property type="match status" value="1"/>
</dbReference>
<protein>
    <submittedName>
        <fullName evidence="4">Pkinase_Tyr domain-containing protein</fullName>
    </submittedName>
</protein>
<dbReference type="AlphaFoldDB" id="A0A1I7WWE5"/>
<name>A0A1I7WWE5_HETBA</name>
<dbReference type="InterPro" id="IPR001245">
    <property type="entry name" value="Ser-Thr/Tyr_kinase_cat_dom"/>
</dbReference>
<organism evidence="3 4">
    <name type="scientific">Heterorhabditis bacteriophora</name>
    <name type="common">Entomopathogenic nematode worm</name>
    <dbReference type="NCBI Taxonomy" id="37862"/>
    <lineage>
        <taxon>Eukaryota</taxon>
        <taxon>Metazoa</taxon>
        <taxon>Ecdysozoa</taxon>
        <taxon>Nematoda</taxon>
        <taxon>Chromadorea</taxon>
        <taxon>Rhabditida</taxon>
        <taxon>Rhabditina</taxon>
        <taxon>Rhabditomorpha</taxon>
        <taxon>Strongyloidea</taxon>
        <taxon>Heterorhabditidae</taxon>
        <taxon>Heterorhabditis</taxon>
    </lineage>
</organism>
<sequence>MSSVTTVMQHSMVLLAARFIIPTAADPITTASKIYSLFHYVSAEHAIPSKTSLKPSHTRIDVITSQFGYIRVAVRGVLFIKSIVLPKNGYKYPSDRTRVCLVLFPFKFFSHNYLYFNDFVSIRFTFSDLRNISAILLHTANQYKLGVQVCLTTFPSVNICIMPLSILASKCISFLYHFMFTNYITRQNLKNYNIKVTVVLALLTVSLDIAARNCLVDAEGNVKIADFGMARSLYASEYYKVEGQFVLPIRWMAWESLLLVN</sequence>
<dbReference type="Gene3D" id="1.10.510.10">
    <property type="entry name" value="Transferase(Phosphotransferase) domain 1"/>
    <property type="match status" value="1"/>
</dbReference>
<keyword evidence="3" id="KW-1185">Reference proteome</keyword>
<accession>A0A1I7WWE5</accession>
<keyword evidence="1" id="KW-0732">Signal</keyword>
<dbReference type="GO" id="GO:0005518">
    <property type="term" value="F:collagen binding"/>
    <property type="evidence" value="ECO:0007669"/>
    <property type="project" value="TreeGrafter"/>
</dbReference>
<dbReference type="Proteomes" id="UP000095283">
    <property type="component" value="Unplaced"/>
</dbReference>
<feature type="domain" description="Serine-threonine/tyrosine-protein kinase catalytic" evidence="2">
    <location>
        <begin position="208"/>
        <end position="257"/>
    </location>
</feature>
<dbReference type="GO" id="GO:0038062">
    <property type="term" value="F:protein tyrosine kinase collagen receptor activity"/>
    <property type="evidence" value="ECO:0007669"/>
    <property type="project" value="TreeGrafter"/>
</dbReference>
<dbReference type="SUPFAM" id="SSF56112">
    <property type="entry name" value="Protein kinase-like (PK-like)"/>
    <property type="match status" value="1"/>
</dbReference>
<dbReference type="WBParaSite" id="Hba_09517">
    <property type="protein sequence ID" value="Hba_09517"/>
    <property type="gene ID" value="Hba_09517"/>
</dbReference>
<dbReference type="GO" id="GO:0010976">
    <property type="term" value="P:positive regulation of neuron projection development"/>
    <property type="evidence" value="ECO:0007669"/>
    <property type="project" value="TreeGrafter"/>
</dbReference>
<feature type="signal peptide" evidence="1">
    <location>
        <begin position="1"/>
        <end position="25"/>
    </location>
</feature>
<dbReference type="GO" id="GO:0051897">
    <property type="term" value="P:positive regulation of phosphatidylinositol 3-kinase/protein kinase B signal transduction"/>
    <property type="evidence" value="ECO:0007669"/>
    <property type="project" value="TreeGrafter"/>
</dbReference>